<comment type="catalytic activity">
    <reaction evidence="4">
        <text>[thioredoxin]-disulfide + L-methionine + H2O = L-methionine (S)-S-oxide + [thioredoxin]-dithiol</text>
        <dbReference type="Rhea" id="RHEA:19993"/>
        <dbReference type="Rhea" id="RHEA-COMP:10698"/>
        <dbReference type="Rhea" id="RHEA-COMP:10700"/>
        <dbReference type="ChEBI" id="CHEBI:15377"/>
        <dbReference type="ChEBI" id="CHEBI:29950"/>
        <dbReference type="ChEBI" id="CHEBI:50058"/>
        <dbReference type="ChEBI" id="CHEBI:57844"/>
        <dbReference type="ChEBI" id="CHEBI:58772"/>
        <dbReference type="EC" id="1.8.4.11"/>
    </reaction>
</comment>
<dbReference type="InterPro" id="IPR036509">
    <property type="entry name" value="Met_Sox_Rdtase_MsrA_sf"/>
</dbReference>
<dbReference type="InterPro" id="IPR002569">
    <property type="entry name" value="Met_Sox_Rdtase_MsrA_dom"/>
</dbReference>
<dbReference type="Gene3D" id="3.30.1060.10">
    <property type="entry name" value="Peptide methionine sulphoxide reductase MsrA"/>
    <property type="match status" value="1"/>
</dbReference>
<evidence type="ECO:0000256" key="1">
    <source>
        <dbReference type="ARBA" id="ARBA00012502"/>
    </source>
</evidence>
<keyword evidence="2" id="KW-0560">Oxidoreductase</keyword>
<dbReference type="EMBL" id="CP060204">
    <property type="protein sequence ID" value="QNH55086.1"/>
    <property type="molecule type" value="Genomic_DNA"/>
</dbReference>
<organism evidence="6 7">
    <name type="scientific">Selenomonas timonae</name>
    <dbReference type="NCBI Taxonomy" id="2754044"/>
    <lineage>
        <taxon>Bacteria</taxon>
        <taxon>Bacillati</taxon>
        <taxon>Bacillota</taxon>
        <taxon>Negativicutes</taxon>
        <taxon>Selenomonadales</taxon>
        <taxon>Selenomonadaceae</taxon>
        <taxon>Selenomonas</taxon>
    </lineage>
</organism>
<dbReference type="GO" id="GO:0008113">
    <property type="term" value="F:peptide-methionine (S)-S-oxide reductase activity"/>
    <property type="evidence" value="ECO:0007669"/>
    <property type="project" value="UniProtKB-EC"/>
</dbReference>
<keyword evidence="7" id="KW-1185">Reference proteome</keyword>
<dbReference type="RefSeq" id="WP_185980972.1">
    <property type="nucleotide sequence ID" value="NZ_CP060204.1"/>
</dbReference>
<dbReference type="InterPro" id="IPR050162">
    <property type="entry name" value="MsrA_MetSO_reductase"/>
</dbReference>
<gene>
    <name evidence="6" type="ORF">H1B31_03915</name>
</gene>
<dbReference type="PANTHER" id="PTHR42799:SF2">
    <property type="entry name" value="MITOCHONDRIAL PEPTIDE METHIONINE SULFOXIDE REDUCTASE"/>
    <property type="match status" value="1"/>
</dbReference>
<dbReference type="PANTHER" id="PTHR42799">
    <property type="entry name" value="MITOCHONDRIAL PEPTIDE METHIONINE SULFOXIDE REDUCTASE"/>
    <property type="match status" value="1"/>
</dbReference>
<evidence type="ECO:0000259" key="5">
    <source>
        <dbReference type="Pfam" id="PF01625"/>
    </source>
</evidence>
<evidence type="ECO:0000256" key="3">
    <source>
        <dbReference type="ARBA" id="ARBA00047806"/>
    </source>
</evidence>
<dbReference type="KEGG" id="stim:H1B31_03915"/>
<proteinExistence type="predicted"/>
<feature type="domain" description="Peptide methionine sulphoxide reductase MsrA" evidence="5">
    <location>
        <begin position="6"/>
        <end position="170"/>
    </location>
</feature>
<dbReference type="EC" id="1.8.4.11" evidence="1"/>
<evidence type="ECO:0000313" key="6">
    <source>
        <dbReference type="EMBL" id="QNH55086.1"/>
    </source>
</evidence>
<evidence type="ECO:0000313" key="7">
    <source>
        <dbReference type="Proteomes" id="UP000515480"/>
    </source>
</evidence>
<dbReference type="AlphaFoldDB" id="A0A7G7VLU3"/>
<accession>A0A7G7VLU3</accession>
<dbReference type="SUPFAM" id="SSF55068">
    <property type="entry name" value="Peptide methionine sulfoxide reductase"/>
    <property type="match status" value="1"/>
</dbReference>
<name>A0A7G7VLU3_9FIRM</name>
<dbReference type="GO" id="GO:0005737">
    <property type="term" value="C:cytoplasm"/>
    <property type="evidence" value="ECO:0007669"/>
    <property type="project" value="TreeGrafter"/>
</dbReference>
<dbReference type="Pfam" id="PF01625">
    <property type="entry name" value="PMSR"/>
    <property type="match status" value="1"/>
</dbReference>
<dbReference type="Proteomes" id="UP000515480">
    <property type="component" value="Chromosome"/>
</dbReference>
<evidence type="ECO:0000256" key="2">
    <source>
        <dbReference type="ARBA" id="ARBA00023002"/>
    </source>
</evidence>
<reference evidence="6 7" key="1">
    <citation type="submission" date="2020-07" db="EMBL/GenBank/DDBJ databases">
        <title>Complete genome and description of Selenomonas timonensis sp. nov., a new bacterium isolated from a gingivitis subject.</title>
        <authorList>
            <person name="Antezack A."/>
        </authorList>
    </citation>
    <scope>NUCLEOTIDE SEQUENCE [LARGE SCALE GENOMIC DNA]</scope>
    <source>
        <strain evidence="6 7">Marseille-Q3039</strain>
    </source>
</reference>
<dbReference type="GO" id="GO:0034599">
    <property type="term" value="P:cellular response to oxidative stress"/>
    <property type="evidence" value="ECO:0007669"/>
    <property type="project" value="TreeGrafter"/>
</dbReference>
<comment type="catalytic activity">
    <reaction evidence="3">
        <text>L-methionyl-[protein] + [thioredoxin]-disulfide + H2O = L-methionyl-(S)-S-oxide-[protein] + [thioredoxin]-dithiol</text>
        <dbReference type="Rhea" id="RHEA:14217"/>
        <dbReference type="Rhea" id="RHEA-COMP:10698"/>
        <dbReference type="Rhea" id="RHEA-COMP:10700"/>
        <dbReference type="Rhea" id="RHEA-COMP:12313"/>
        <dbReference type="Rhea" id="RHEA-COMP:12315"/>
        <dbReference type="ChEBI" id="CHEBI:15377"/>
        <dbReference type="ChEBI" id="CHEBI:16044"/>
        <dbReference type="ChEBI" id="CHEBI:29950"/>
        <dbReference type="ChEBI" id="CHEBI:44120"/>
        <dbReference type="ChEBI" id="CHEBI:50058"/>
        <dbReference type="EC" id="1.8.4.11"/>
    </reaction>
</comment>
<protein>
    <recommendedName>
        <fullName evidence="1">peptide-methionine (S)-S-oxide reductase</fullName>
        <ecNumber evidence="1">1.8.4.11</ecNumber>
    </recommendedName>
</protein>
<evidence type="ECO:0000256" key="4">
    <source>
        <dbReference type="ARBA" id="ARBA00048782"/>
    </source>
</evidence>
<sequence length="185" mass="20535">MTKRICLSGADMYELEEVFTGRRGIASVRTGYINAAPNARHEDVATGAAGGRMGIEICYDPKKIDISQLLDLHFAVVTPYSIDGQGYVRGSMYRAGVFYESAEDEPQIQLYLTFLAGKGRCPATGEHLTLNDPNSSAAARRVLHATMERLTSFQTAADEHQGYLKQHPETETYIDLARLRELVKF</sequence>